<proteinExistence type="predicted"/>
<organism evidence="4 5">
    <name type="scientific">Buddleja alternifolia</name>
    <dbReference type="NCBI Taxonomy" id="168488"/>
    <lineage>
        <taxon>Eukaryota</taxon>
        <taxon>Viridiplantae</taxon>
        <taxon>Streptophyta</taxon>
        <taxon>Embryophyta</taxon>
        <taxon>Tracheophyta</taxon>
        <taxon>Spermatophyta</taxon>
        <taxon>Magnoliopsida</taxon>
        <taxon>eudicotyledons</taxon>
        <taxon>Gunneridae</taxon>
        <taxon>Pentapetalae</taxon>
        <taxon>asterids</taxon>
        <taxon>lamiids</taxon>
        <taxon>Lamiales</taxon>
        <taxon>Scrophulariaceae</taxon>
        <taxon>Buddlejeae</taxon>
        <taxon>Buddleja</taxon>
    </lineage>
</organism>
<sequence>MAYNCASALFLIALLFAASNPLANGLLLPNPLLRGITLNGTLCCTATGNCPGQGVAGALVSLNCTVLGATVNLGQATTNANGTFNITVPAVRAIALGLPVLPCVTAVRLPLSNVTCPVLSTANGVLASALESVGTLVTSALGLVQNVRLTGFVNVNI</sequence>
<dbReference type="PANTHER" id="PTHR34458:SF11">
    <property type="entry name" value="MD-2-RELATED LIPID-RECOGNITION DOMAIN-CONTAINING PROTEIN"/>
    <property type="match status" value="1"/>
</dbReference>
<dbReference type="EMBL" id="WHWC01000012">
    <property type="protein sequence ID" value="KAG8372229.1"/>
    <property type="molecule type" value="Genomic_DNA"/>
</dbReference>
<evidence type="ECO:0000313" key="2">
    <source>
        <dbReference type="EMBL" id="KAG8372228.1"/>
    </source>
</evidence>
<evidence type="ECO:0000313" key="4">
    <source>
        <dbReference type="EMBL" id="KAG8372235.1"/>
    </source>
</evidence>
<dbReference type="InterPro" id="IPR040404">
    <property type="entry name" value="Phylloplanin-like"/>
</dbReference>
<evidence type="ECO:0000313" key="3">
    <source>
        <dbReference type="EMBL" id="KAG8372229.1"/>
    </source>
</evidence>
<protein>
    <submittedName>
        <fullName evidence="4">Uncharacterized protein</fullName>
    </submittedName>
</protein>
<evidence type="ECO:0000256" key="1">
    <source>
        <dbReference type="SAM" id="SignalP"/>
    </source>
</evidence>
<keyword evidence="1" id="KW-0732">Signal</keyword>
<dbReference type="Proteomes" id="UP000826271">
    <property type="component" value="Unassembled WGS sequence"/>
</dbReference>
<dbReference type="EMBL" id="WHWC01000012">
    <property type="protein sequence ID" value="KAG8372228.1"/>
    <property type="molecule type" value="Genomic_DNA"/>
</dbReference>
<reference evidence="4" key="1">
    <citation type="submission" date="2019-10" db="EMBL/GenBank/DDBJ databases">
        <authorList>
            <person name="Zhang R."/>
            <person name="Pan Y."/>
            <person name="Wang J."/>
            <person name="Ma R."/>
            <person name="Yu S."/>
        </authorList>
    </citation>
    <scope>NUCLEOTIDE SEQUENCE</scope>
    <source>
        <strain evidence="4">LA-IB0</strain>
        <tissue evidence="4">Leaf</tissue>
    </source>
</reference>
<dbReference type="AlphaFoldDB" id="A0AAV6WZ32"/>
<feature type="chain" id="PRO_5044715366" evidence="1">
    <location>
        <begin position="26"/>
        <end position="157"/>
    </location>
</feature>
<gene>
    <name evidence="2" type="ORF">BUALT_Bualt12G0044700</name>
    <name evidence="3" type="ORF">BUALT_Bualt12G0044800</name>
    <name evidence="4" type="ORF">BUALT_Bualt12G0045400</name>
</gene>
<dbReference type="EMBL" id="WHWC01000012">
    <property type="protein sequence ID" value="KAG8372235.1"/>
    <property type="molecule type" value="Genomic_DNA"/>
</dbReference>
<feature type="signal peptide" evidence="1">
    <location>
        <begin position="1"/>
        <end position="25"/>
    </location>
</feature>
<accession>A0AAV6WZ32</accession>
<name>A0AAV6WZ32_9LAMI</name>
<keyword evidence="5" id="KW-1185">Reference proteome</keyword>
<comment type="caution">
    <text evidence="4">The sequence shown here is derived from an EMBL/GenBank/DDBJ whole genome shotgun (WGS) entry which is preliminary data.</text>
</comment>
<evidence type="ECO:0000313" key="5">
    <source>
        <dbReference type="Proteomes" id="UP000826271"/>
    </source>
</evidence>
<dbReference type="PANTHER" id="PTHR34458">
    <property type="entry name" value="POLLEN OLE E 1 ALLERGEN AND EXTENSIN FAMILY PROTEIN-RELATED"/>
    <property type="match status" value="1"/>
</dbReference>